<name>A0A6C0H1Q5_9ZZZZ</name>
<accession>A0A6C0H1Q5</accession>
<evidence type="ECO:0000313" key="1">
    <source>
        <dbReference type="EMBL" id="QHT74478.1"/>
    </source>
</evidence>
<organism evidence="1">
    <name type="scientific">viral metagenome</name>
    <dbReference type="NCBI Taxonomy" id="1070528"/>
    <lineage>
        <taxon>unclassified sequences</taxon>
        <taxon>metagenomes</taxon>
        <taxon>organismal metagenomes</taxon>
    </lineage>
</organism>
<proteinExistence type="predicted"/>
<sequence length="167" mass="19915">MDTSKATLKKHSVNYRNTRRFRIGGKFHKSLKNYSIGNSINNKKKSLIVKVFLELLNTVKLYHWKTHSFAQHKATDELYSSMNEHIDRFIEILLGKDESRIKMIEKKMRIIDNNNVVDFKSRIYEFRNFLIQMSSYLSSRRDSDLLNVRDEILADVNQFLYLLTFDK</sequence>
<dbReference type="InterPro" id="IPR043876">
    <property type="entry name" value="DUF5856"/>
</dbReference>
<dbReference type="Pfam" id="PF19174">
    <property type="entry name" value="DUF5856"/>
    <property type="match status" value="1"/>
</dbReference>
<dbReference type="EMBL" id="MN739850">
    <property type="protein sequence ID" value="QHT74478.1"/>
    <property type="molecule type" value="Genomic_DNA"/>
</dbReference>
<dbReference type="AlphaFoldDB" id="A0A6C0H1Q5"/>
<protein>
    <submittedName>
        <fullName evidence="1">Uncharacterized protein</fullName>
    </submittedName>
</protein>
<reference evidence="1" key="1">
    <citation type="journal article" date="2020" name="Nature">
        <title>Giant virus diversity and host interactions through global metagenomics.</title>
        <authorList>
            <person name="Schulz F."/>
            <person name="Roux S."/>
            <person name="Paez-Espino D."/>
            <person name="Jungbluth S."/>
            <person name="Walsh D.A."/>
            <person name="Denef V.J."/>
            <person name="McMahon K.D."/>
            <person name="Konstantinidis K.T."/>
            <person name="Eloe-Fadrosh E.A."/>
            <person name="Kyrpides N.C."/>
            <person name="Woyke T."/>
        </authorList>
    </citation>
    <scope>NUCLEOTIDE SEQUENCE</scope>
    <source>
        <strain evidence="1">GVMAG-M-3300023179-59</strain>
    </source>
</reference>